<dbReference type="Proteomes" id="UP000466535">
    <property type="component" value="Unassembled WGS sequence"/>
</dbReference>
<dbReference type="EMBL" id="WUUT01000004">
    <property type="protein sequence ID" value="MXR52210.1"/>
    <property type="molecule type" value="Genomic_DNA"/>
</dbReference>
<feature type="transmembrane region" description="Helical" evidence="1">
    <location>
        <begin position="12"/>
        <end position="34"/>
    </location>
</feature>
<organism evidence="2 3">
    <name type="scientific">Halovenus carboxidivorans</name>
    <dbReference type="NCBI Taxonomy" id="2692199"/>
    <lineage>
        <taxon>Archaea</taxon>
        <taxon>Methanobacteriati</taxon>
        <taxon>Methanobacteriota</taxon>
        <taxon>Stenosarchaea group</taxon>
        <taxon>Halobacteria</taxon>
        <taxon>Halobacteriales</taxon>
        <taxon>Haloarculaceae</taxon>
        <taxon>Halovenus</taxon>
    </lineage>
</organism>
<dbReference type="RefSeq" id="WP_159764340.1">
    <property type="nucleotide sequence ID" value="NZ_WUUT01000004.1"/>
</dbReference>
<dbReference type="Pfam" id="PF23958">
    <property type="entry name" value="DUF7287"/>
    <property type="match status" value="1"/>
</dbReference>
<evidence type="ECO:0000313" key="2">
    <source>
        <dbReference type="EMBL" id="MXR52210.1"/>
    </source>
</evidence>
<sequence>MRAHRGQTSIDFAIGMAVFLGVVLFVFTFVPGILSPFDLSGEEEPAVSNQIADSLTQDLLGSPSQPHVLDTYCTVSFFEGDASATSECRYNSTDPAEQFDLTDTQDVRIVVSKSFDEDGRTSMCWTPEDEGGPDLYSGDCAASDIELATGSDPPGNGTSTVTARRVVSLHGQSVTMEVLVW</sequence>
<gene>
    <name evidence="2" type="ORF">GRX03_11430</name>
</gene>
<name>A0A6B0TBD2_9EURY</name>
<proteinExistence type="predicted"/>
<keyword evidence="1" id="KW-0472">Membrane</keyword>
<evidence type="ECO:0000313" key="3">
    <source>
        <dbReference type="Proteomes" id="UP000466535"/>
    </source>
</evidence>
<reference evidence="2 3" key="1">
    <citation type="submission" date="2019-12" db="EMBL/GenBank/DDBJ databases">
        <title>Isolation and characterization of three novel carbon monoxide-oxidizing members of Halobacteria from salione crusts and soils.</title>
        <authorList>
            <person name="Myers M.R."/>
            <person name="King G.M."/>
        </authorList>
    </citation>
    <scope>NUCLEOTIDE SEQUENCE [LARGE SCALE GENOMIC DNA]</scope>
    <source>
        <strain evidence="2 3">WSH3</strain>
    </source>
</reference>
<protein>
    <submittedName>
        <fullName evidence="2">Uncharacterized protein</fullName>
    </submittedName>
</protein>
<comment type="caution">
    <text evidence="2">The sequence shown here is derived from an EMBL/GenBank/DDBJ whole genome shotgun (WGS) entry which is preliminary data.</text>
</comment>
<dbReference type="OrthoDB" id="125215at2157"/>
<accession>A0A6B0TBD2</accession>
<keyword evidence="3" id="KW-1185">Reference proteome</keyword>
<dbReference type="InterPro" id="IPR056613">
    <property type="entry name" value="DUF7287"/>
</dbReference>
<keyword evidence="1" id="KW-0812">Transmembrane</keyword>
<evidence type="ECO:0000256" key="1">
    <source>
        <dbReference type="SAM" id="Phobius"/>
    </source>
</evidence>
<dbReference type="AlphaFoldDB" id="A0A6B0TBD2"/>
<keyword evidence="1" id="KW-1133">Transmembrane helix</keyword>